<keyword evidence="2" id="KW-1185">Reference proteome</keyword>
<gene>
    <name evidence="1" type="ORF">JI435_029710</name>
</gene>
<dbReference type="AlphaFoldDB" id="A0A7U2EYN9"/>
<protein>
    <submittedName>
        <fullName evidence="1">Uncharacterized protein</fullName>
    </submittedName>
</protein>
<dbReference type="EMBL" id="CP069027">
    <property type="protein sequence ID" value="QRC95271.1"/>
    <property type="molecule type" value="Genomic_DNA"/>
</dbReference>
<dbReference type="VEuPathDB" id="FungiDB:JI435_029710"/>
<reference evidence="2" key="1">
    <citation type="journal article" date="2021" name="BMC Genomics">
        <title>Chromosome-level genome assembly and manually-curated proteome of model necrotroph Parastagonospora nodorum Sn15 reveals a genome-wide trove of candidate effector homologs, and redundancy of virulence-related functions within an accessory chromosome.</title>
        <authorList>
            <person name="Bertazzoni S."/>
            <person name="Jones D.A.B."/>
            <person name="Phan H.T."/>
            <person name="Tan K.-C."/>
            <person name="Hane J.K."/>
        </authorList>
    </citation>
    <scope>NUCLEOTIDE SEQUENCE [LARGE SCALE GENOMIC DNA]</scope>
    <source>
        <strain evidence="2">SN15 / ATCC MYA-4574 / FGSC 10173)</strain>
    </source>
</reference>
<organism evidence="1 2">
    <name type="scientific">Phaeosphaeria nodorum (strain SN15 / ATCC MYA-4574 / FGSC 10173)</name>
    <name type="common">Glume blotch fungus</name>
    <name type="synonym">Parastagonospora nodorum</name>
    <dbReference type="NCBI Taxonomy" id="321614"/>
    <lineage>
        <taxon>Eukaryota</taxon>
        <taxon>Fungi</taxon>
        <taxon>Dikarya</taxon>
        <taxon>Ascomycota</taxon>
        <taxon>Pezizomycotina</taxon>
        <taxon>Dothideomycetes</taxon>
        <taxon>Pleosporomycetidae</taxon>
        <taxon>Pleosporales</taxon>
        <taxon>Pleosporineae</taxon>
        <taxon>Phaeosphaeriaceae</taxon>
        <taxon>Parastagonospora</taxon>
    </lineage>
</organism>
<evidence type="ECO:0000313" key="2">
    <source>
        <dbReference type="Proteomes" id="UP000663193"/>
    </source>
</evidence>
<proteinExistence type="predicted"/>
<evidence type="ECO:0000313" key="1">
    <source>
        <dbReference type="EMBL" id="QRC95271.1"/>
    </source>
</evidence>
<accession>A0A7U2EYN9</accession>
<sequence length="88" mass="10132">MHGVYTDVTFQVRQTLPRDIKVECELSGCHEIPGRGHMASIHRRSRACKYPGRSNMSVVQCVCFRVEMDLHGYCWKGEVHIRWASVVV</sequence>
<name>A0A7U2EYN9_PHANO</name>
<dbReference type="Proteomes" id="UP000663193">
    <property type="component" value="Chromosome 5"/>
</dbReference>